<proteinExistence type="predicted"/>
<sequence>MKPLKQLLNEFGFEQLPFSEAERDFAVCFVDFRSDFFLNVCQQKADKPQQDLALGLFTHSFQQVLDEFQSTQSKISEMNTLFQQHVGEQHAKKFHTMNALEIKAVAMIWFLCQGFNGIDFSYANDHATVISQQLASNSNTCDNAKAELLRQQFMQSYYIGVDQAHRMKPKASLLLTLQNAVKSFFK</sequence>
<name>A0ABU3ZK19_9GAMM</name>
<accession>A0ABU3ZK19</accession>
<organism evidence="1 2">
    <name type="scientific">Photobacterium rosenbergii</name>
    <dbReference type="NCBI Taxonomy" id="294936"/>
    <lineage>
        <taxon>Bacteria</taxon>
        <taxon>Pseudomonadati</taxon>
        <taxon>Pseudomonadota</taxon>
        <taxon>Gammaproteobacteria</taxon>
        <taxon>Vibrionales</taxon>
        <taxon>Vibrionaceae</taxon>
        <taxon>Photobacterium</taxon>
    </lineage>
</organism>
<dbReference type="Proteomes" id="UP001186452">
    <property type="component" value="Unassembled WGS sequence"/>
</dbReference>
<dbReference type="RefSeq" id="WP_317523161.1">
    <property type="nucleotide sequence ID" value="NZ_JAWJZI010000005.1"/>
</dbReference>
<keyword evidence="2" id="KW-1185">Reference proteome</keyword>
<comment type="caution">
    <text evidence="1">The sequence shown here is derived from an EMBL/GenBank/DDBJ whole genome shotgun (WGS) entry which is preliminary data.</text>
</comment>
<gene>
    <name evidence="1" type="ORF">R2X38_15280</name>
</gene>
<reference evidence="1 2" key="1">
    <citation type="submission" date="2023-10" db="EMBL/GenBank/DDBJ databases">
        <title>Marine bacteria isolated from horseshoe crab.</title>
        <authorList>
            <person name="Cheng T.H."/>
        </authorList>
    </citation>
    <scope>NUCLEOTIDE SEQUENCE [LARGE SCALE GENOMIC DNA]</scope>
    <source>
        <strain evidence="1 2">HSC6</strain>
    </source>
</reference>
<evidence type="ECO:0000313" key="2">
    <source>
        <dbReference type="Proteomes" id="UP001186452"/>
    </source>
</evidence>
<evidence type="ECO:0000313" key="1">
    <source>
        <dbReference type="EMBL" id="MDV5170367.1"/>
    </source>
</evidence>
<protein>
    <submittedName>
        <fullName evidence="1">Uncharacterized protein</fullName>
    </submittedName>
</protein>
<dbReference type="EMBL" id="JAWJZI010000005">
    <property type="protein sequence ID" value="MDV5170367.1"/>
    <property type="molecule type" value="Genomic_DNA"/>
</dbReference>